<evidence type="ECO:0000256" key="6">
    <source>
        <dbReference type="ARBA" id="ARBA00023125"/>
    </source>
</evidence>
<keyword evidence="10" id="KW-1185">Reference proteome</keyword>
<organism evidence="9 10">
    <name type="scientific">Nonomuraea spiralis</name>
    <dbReference type="NCBI Taxonomy" id="46182"/>
    <lineage>
        <taxon>Bacteria</taxon>
        <taxon>Bacillati</taxon>
        <taxon>Actinomycetota</taxon>
        <taxon>Actinomycetes</taxon>
        <taxon>Streptosporangiales</taxon>
        <taxon>Streptosporangiaceae</taxon>
        <taxon>Nonomuraea</taxon>
    </lineage>
</organism>
<keyword evidence="5" id="KW-0190">Covalent protein-DNA linkage</keyword>
<comment type="caution">
    <text evidence="9">The sequence shown here is derived from an EMBL/GenBank/DDBJ whole genome shotgun (WGS) entry which is preliminary data.</text>
</comment>
<dbReference type="Pfam" id="PF02586">
    <property type="entry name" value="SRAP"/>
    <property type="match status" value="1"/>
</dbReference>
<accession>A0ABV5I978</accession>
<evidence type="ECO:0000256" key="7">
    <source>
        <dbReference type="ARBA" id="ARBA00023239"/>
    </source>
</evidence>
<keyword evidence="6" id="KW-0238">DNA-binding</keyword>
<evidence type="ECO:0000256" key="1">
    <source>
        <dbReference type="ARBA" id="ARBA00008136"/>
    </source>
</evidence>
<evidence type="ECO:0000313" key="9">
    <source>
        <dbReference type="EMBL" id="MFB9200590.1"/>
    </source>
</evidence>
<dbReference type="PANTHER" id="PTHR13604">
    <property type="entry name" value="DC12-RELATED"/>
    <property type="match status" value="1"/>
</dbReference>
<dbReference type="InterPro" id="IPR036590">
    <property type="entry name" value="SRAP-like"/>
</dbReference>
<proteinExistence type="inferred from homology"/>
<keyword evidence="4 8" id="KW-0378">Hydrolase</keyword>
<comment type="similarity">
    <text evidence="1 8">Belongs to the SOS response-associated peptidase family.</text>
</comment>
<evidence type="ECO:0000313" key="10">
    <source>
        <dbReference type="Proteomes" id="UP001589647"/>
    </source>
</evidence>
<dbReference type="InterPro" id="IPR003738">
    <property type="entry name" value="SRAP"/>
</dbReference>
<dbReference type="GO" id="GO:0016787">
    <property type="term" value="F:hydrolase activity"/>
    <property type="evidence" value="ECO:0007669"/>
    <property type="project" value="UniProtKB-KW"/>
</dbReference>
<keyword evidence="3" id="KW-0227">DNA damage</keyword>
<dbReference type="RefSeq" id="WP_189646549.1">
    <property type="nucleotide sequence ID" value="NZ_BMRC01000003.1"/>
</dbReference>
<dbReference type="Proteomes" id="UP001589647">
    <property type="component" value="Unassembled WGS sequence"/>
</dbReference>
<dbReference type="PANTHER" id="PTHR13604:SF0">
    <property type="entry name" value="ABASIC SITE PROCESSING PROTEIN HMCES"/>
    <property type="match status" value="1"/>
</dbReference>
<gene>
    <name evidence="9" type="ORF">ACFFV7_05260</name>
</gene>
<evidence type="ECO:0000256" key="5">
    <source>
        <dbReference type="ARBA" id="ARBA00023124"/>
    </source>
</evidence>
<keyword evidence="7" id="KW-0456">Lyase</keyword>
<evidence type="ECO:0000256" key="8">
    <source>
        <dbReference type="RuleBase" id="RU364100"/>
    </source>
</evidence>
<dbReference type="EMBL" id="JBHMEI010000003">
    <property type="protein sequence ID" value="MFB9200590.1"/>
    <property type="molecule type" value="Genomic_DNA"/>
</dbReference>
<dbReference type="SUPFAM" id="SSF143081">
    <property type="entry name" value="BB1717-like"/>
    <property type="match status" value="1"/>
</dbReference>
<evidence type="ECO:0000256" key="2">
    <source>
        <dbReference type="ARBA" id="ARBA00022670"/>
    </source>
</evidence>
<reference evidence="9 10" key="1">
    <citation type="submission" date="2024-09" db="EMBL/GenBank/DDBJ databases">
        <authorList>
            <person name="Sun Q."/>
            <person name="Mori K."/>
        </authorList>
    </citation>
    <scope>NUCLEOTIDE SEQUENCE [LARGE SCALE GENOMIC DNA]</scope>
    <source>
        <strain evidence="9 10">CCM 3426</strain>
    </source>
</reference>
<keyword evidence="2 8" id="KW-0645">Protease</keyword>
<evidence type="ECO:0000256" key="4">
    <source>
        <dbReference type="ARBA" id="ARBA00022801"/>
    </source>
</evidence>
<name>A0ABV5I978_9ACTN</name>
<dbReference type="Gene3D" id="3.90.1680.10">
    <property type="entry name" value="SOS response associated peptidase-like"/>
    <property type="match status" value="1"/>
</dbReference>
<sequence>MCGRYASARKKHELLEEFQVELDGEPDKELGADFNVAPTKNVYAVMSRPSKEDEHPVRQLRIVRWGLVPVWAKDPSIGSRLINARAETLAEKPSFRQAFAKRRCLIPADGYFEWMAVEGEKKKQPYFIHPEDGGVLAMAGLYEFWKDRTRDDDDPLKWLVTCTVITTDAEDQLGRIHDRMPMMIERDRWADWLDPGLTDTEAASGLLVPAEAGRLTAYAVSTDVNNVRNNGPDLIKPLPDEEEAGLF</sequence>
<evidence type="ECO:0000256" key="3">
    <source>
        <dbReference type="ARBA" id="ARBA00022763"/>
    </source>
</evidence>
<dbReference type="EC" id="3.4.-.-" evidence="8"/>
<protein>
    <recommendedName>
        <fullName evidence="8">Abasic site processing protein</fullName>
        <ecNumber evidence="8">3.4.-.-</ecNumber>
    </recommendedName>
</protein>